<dbReference type="RefSeq" id="WP_072707756.1">
    <property type="nucleotide sequence ID" value="NZ_FMJB01000061.1"/>
</dbReference>
<dbReference type="PANTHER" id="PTHR36439:SF1">
    <property type="entry name" value="DUF1697 DOMAIN-CONTAINING PROTEIN"/>
    <property type="match status" value="1"/>
</dbReference>
<evidence type="ECO:0000313" key="1">
    <source>
        <dbReference type="EMBL" id="SCM68806.1"/>
    </source>
</evidence>
<dbReference type="AlphaFoldDB" id="A0A1M4N6R4"/>
<gene>
    <name evidence="1" type="ORF">KARMA_3036</name>
</gene>
<reference evidence="2" key="1">
    <citation type="submission" date="2016-09" db="EMBL/GenBank/DDBJ databases">
        <authorList>
            <person name="Wibberg D."/>
        </authorList>
    </citation>
    <scope>NUCLEOTIDE SEQUENCE [LARGE SCALE GENOMIC DNA]</scope>
</reference>
<dbReference type="InterPro" id="IPR012545">
    <property type="entry name" value="DUF1697"/>
</dbReference>
<name>A0A1M4N6R4_9RHOB</name>
<accession>A0A1M4N6R4</accession>
<proteinExistence type="predicted"/>
<dbReference type="Gene3D" id="3.30.70.1280">
    <property type="entry name" value="SP0830-like domains"/>
    <property type="match status" value="1"/>
</dbReference>
<protein>
    <recommendedName>
        <fullName evidence="3">DUF1697 domain-containing protein</fullName>
    </recommendedName>
</protein>
<dbReference type="PIRSF" id="PIRSF008502">
    <property type="entry name" value="UCP008502"/>
    <property type="match status" value="1"/>
</dbReference>
<evidence type="ECO:0008006" key="3">
    <source>
        <dbReference type="Google" id="ProtNLM"/>
    </source>
</evidence>
<keyword evidence="2" id="KW-1185">Reference proteome</keyword>
<dbReference type="Proteomes" id="UP000184085">
    <property type="component" value="Unassembled WGS sequence"/>
</dbReference>
<dbReference type="SUPFAM" id="SSF160379">
    <property type="entry name" value="SP0830-like"/>
    <property type="match status" value="1"/>
</dbReference>
<dbReference type="EMBL" id="FMJB01000061">
    <property type="protein sequence ID" value="SCM68806.1"/>
    <property type="molecule type" value="Genomic_DNA"/>
</dbReference>
<organism evidence="1 2">
    <name type="scientific">Donghicola eburneus</name>
    <dbReference type="NCBI Taxonomy" id="393278"/>
    <lineage>
        <taxon>Bacteria</taxon>
        <taxon>Pseudomonadati</taxon>
        <taxon>Pseudomonadota</taxon>
        <taxon>Alphaproteobacteria</taxon>
        <taxon>Rhodobacterales</taxon>
        <taxon>Roseobacteraceae</taxon>
        <taxon>Donghicola</taxon>
    </lineage>
</organism>
<dbReference type="PANTHER" id="PTHR36439">
    <property type="entry name" value="BLL4334 PROTEIN"/>
    <property type="match status" value="1"/>
</dbReference>
<dbReference type="Pfam" id="PF08002">
    <property type="entry name" value="DUF1697"/>
    <property type="match status" value="1"/>
</dbReference>
<evidence type="ECO:0000313" key="2">
    <source>
        <dbReference type="Proteomes" id="UP000184085"/>
    </source>
</evidence>
<sequence>MSIYIAFLRSVNVGGTGKLPMSDLARMCRDIGFEDVQTYIASGNVIFSTDMTPEGARVSLEARLYEYCGKTIRVHIRTPKEISQIVQTNPFPKAAGNQIGVLLLDGPPDLSAPLNGQQDEQVVAGAREIYAHYPSGIGRSKLVLPGTSTGTTRNMNTLVKMLGLAHKLA</sequence>